<dbReference type="NCBIfam" id="NF006988">
    <property type="entry name" value="PRK09453.1"/>
    <property type="match status" value="1"/>
</dbReference>
<dbReference type="Proteomes" id="UP000260782">
    <property type="component" value="Unassembled WGS sequence"/>
</dbReference>
<feature type="domain" description="Calcineurin-like phosphoesterase" evidence="3">
    <location>
        <begin position="1"/>
        <end position="162"/>
    </location>
</feature>
<comment type="caution">
    <text evidence="4">The sequence shown here is derived from an EMBL/GenBank/DDBJ whole genome shotgun (WGS) entry which is preliminary data.</text>
</comment>
<organism evidence="4 7">
    <name type="scientific">Faecalibacterium prausnitzii</name>
    <dbReference type="NCBI Taxonomy" id="853"/>
    <lineage>
        <taxon>Bacteria</taxon>
        <taxon>Bacillati</taxon>
        <taxon>Bacillota</taxon>
        <taxon>Clostridia</taxon>
        <taxon>Eubacteriales</taxon>
        <taxon>Oscillospiraceae</taxon>
        <taxon>Faecalibacterium</taxon>
    </lineage>
</organism>
<evidence type="ECO:0000313" key="7">
    <source>
        <dbReference type="Proteomes" id="UP000252378"/>
    </source>
</evidence>
<dbReference type="EMBL" id="QVEW01000004">
    <property type="protein sequence ID" value="RGB99292.1"/>
    <property type="molecule type" value="Genomic_DNA"/>
</dbReference>
<dbReference type="EMBL" id="QVES01000004">
    <property type="protein sequence ID" value="RGB88072.1"/>
    <property type="molecule type" value="Genomic_DNA"/>
</dbReference>
<evidence type="ECO:0000256" key="2">
    <source>
        <dbReference type="RuleBase" id="RU362039"/>
    </source>
</evidence>
<dbReference type="SUPFAM" id="SSF56300">
    <property type="entry name" value="Metallo-dependent phosphatases"/>
    <property type="match status" value="1"/>
</dbReference>
<evidence type="ECO:0000313" key="9">
    <source>
        <dbReference type="Proteomes" id="UP000260783"/>
    </source>
</evidence>
<evidence type="ECO:0000313" key="8">
    <source>
        <dbReference type="Proteomes" id="UP000260782"/>
    </source>
</evidence>
<dbReference type="GO" id="GO:0046872">
    <property type="term" value="F:metal ion binding"/>
    <property type="evidence" value="ECO:0007669"/>
    <property type="project" value="UniProtKB-KW"/>
</dbReference>
<comment type="cofactor">
    <cofactor evidence="2">
        <name>a divalent metal cation</name>
        <dbReference type="ChEBI" id="CHEBI:60240"/>
    </cofactor>
</comment>
<accession>A0A367GA77</accession>
<dbReference type="GO" id="GO:0016787">
    <property type="term" value="F:hydrolase activity"/>
    <property type="evidence" value="ECO:0007669"/>
    <property type="project" value="UniProtKB-UniRule"/>
</dbReference>
<evidence type="ECO:0000313" key="4">
    <source>
        <dbReference type="EMBL" id="RCH46970.1"/>
    </source>
</evidence>
<comment type="similarity">
    <text evidence="1 2">Belongs to the metallophosphoesterase superfamily. YfcE family.</text>
</comment>
<evidence type="ECO:0000313" key="5">
    <source>
        <dbReference type="EMBL" id="RGB88072.1"/>
    </source>
</evidence>
<dbReference type="InterPro" id="IPR041802">
    <property type="entry name" value="MPP_YfcE"/>
</dbReference>
<protein>
    <recommendedName>
        <fullName evidence="2">Phosphoesterase</fullName>
        <ecNumber evidence="2">3.1.4.-</ecNumber>
    </recommendedName>
</protein>
<dbReference type="EC" id="3.1.4.-" evidence="2"/>
<reference evidence="4 7" key="1">
    <citation type="submission" date="2018-03" db="EMBL/GenBank/DDBJ databases">
        <title>Complete genome sequencing of Faecalibacterium prausnitzii strains isolated from the human gut.</title>
        <authorList>
            <person name="Fitzgerald B.C."/>
            <person name="Shkoporov A.N."/>
            <person name="Ross P.R."/>
            <person name="Hill C."/>
        </authorList>
    </citation>
    <scope>NUCLEOTIDE SEQUENCE [LARGE SCALE GENOMIC DNA]</scope>
    <source>
        <strain evidence="4 7">ATCC 27768</strain>
    </source>
</reference>
<evidence type="ECO:0000256" key="1">
    <source>
        <dbReference type="ARBA" id="ARBA00008950"/>
    </source>
</evidence>
<dbReference type="AlphaFoldDB" id="A0A367GA77"/>
<dbReference type="InterPro" id="IPR029052">
    <property type="entry name" value="Metallo-depent_PP-like"/>
</dbReference>
<evidence type="ECO:0000259" key="3">
    <source>
        <dbReference type="Pfam" id="PF12850"/>
    </source>
</evidence>
<sequence length="181" mass="20338">MKWMIASDLHGSYYYAQQLQQAFEREQADRLLFLGDLLYHGPRNDLPRDYAPKKVIPLLNSLAPRLLCVRGNCDAEVDQMVLNFPVLADYAVLPVGQRLVYVTHGHVFNLNHLPPLAPGDILLHGHTHVPAWTNFGQGSLYLNPGSVSLPKENTAHSYMTLEGSTACWKTMEGACYHQLQL</sequence>
<keyword evidence="2" id="KW-0479">Metal-binding</keyword>
<evidence type="ECO:0000313" key="6">
    <source>
        <dbReference type="EMBL" id="RGB99292.1"/>
    </source>
</evidence>
<dbReference type="CDD" id="cd00841">
    <property type="entry name" value="MPP_YfcE"/>
    <property type="match status" value="1"/>
</dbReference>
<dbReference type="RefSeq" id="WP_113621272.1">
    <property type="nucleotide sequence ID" value="NZ_CP030777.1"/>
</dbReference>
<dbReference type="Proteomes" id="UP000252378">
    <property type="component" value="Unassembled WGS sequence"/>
</dbReference>
<name>A0A367GA77_9FIRM</name>
<dbReference type="Gene3D" id="3.60.21.10">
    <property type="match status" value="1"/>
</dbReference>
<dbReference type="EMBL" id="PXUP01000006">
    <property type="protein sequence ID" value="RCH46970.1"/>
    <property type="molecule type" value="Genomic_DNA"/>
</dbReference>
<dbReference type="NCBIfam" id="TIGR00040">
    <property type="entry name" value="yfcE"/>
    <property type="match status" value="1"/>
</dbReference>
<dbReference type="InterPro" id="IPR000979">
    <property type="entry name" value="Phosphodiesterase_MJ0936/Vps29"/>
</dbReference>
<dbReference type="Pfam" id="PF12850">
    <property type="entry name" value="Metallophos_2"/>
    <property type="match status" value="1"/>
</dbReference>
<proteinExistence type="inferred from homology"/>
<dbReference type="Proteomes" id="UP000260783">
    <property type="component" value="Unassembled WGS sequence"/>
</dbReference>
<reference evidence="8 9" key="2">
    <citation type="submission" date="2018-08" db="EMBL/GenBank/DDBJ databases">
        <title>A genome reference for cultivated species of the human gut microbiota.</title>
        <authorList>
            <person name="Zou Y."/>
            <person name="Xue W."/>
            <person name="Luo G."/>
        </authorList>
    </citation>
    <scope>NUCLEOTIDE SEQUENCE [LARGE SCALE GENOMIC DNA]</scope>
    <source>
        <strain evidence="6 9">AF29-11BH</strain>
        <strain evidence="5 8">AF31-14AC</strain>
    </source>
</reference>
<dbReference type="PANTHER" id="PTHR11124">
    <property type="entry name" value="VACUOLAR SORTING PROTEIN VPS29"/>
    <property type="match status" value="1"/>
</dbReference>
<gene>
    <name evidence="4" type="ORF">C7J97_05570</name>
    <name evidence="6" type="ORF">DWZ04_05330</name>
    <name evidence="5" type="ORF">DWZ25_05705</name>
</gene>
<dbReference type="InterPro" id="IPR024654">
    <property type="entry name" value="Calcineurin-like_PHP_lpxH"/>
</dbReference>